<evidence type="ECO:0000256" key="4">
    <source>
        <dbReference type="RuleBase" id="RU000612"/>
    </source>
</evidence>
<keyword evidence="5" id="KW-0808">Transferase</keyword>
<dbReference type="GO" id="GO:0097367">
    <property type="term" value="F:carbohydrate derivative binding"/>
    <property type="evidence" value="ECO:0007669"/>
    <property type="project" value="InterPro"/>
</dbReference>
<organism evidence="5 6">
    <name type="scientific">Candidatus Methylomirabilis lanthanidiphila</name>
    <dbReference type="NCBI Taxonomy" id="2211376"/>
    <lineage>
        <taxon>Bacteria</taxon>
        <taxon>Candidatus Methylomirabilota</taxon>
        <taxon>Candidatus Methylomirabilia</taxon>
        <taxon>Candidatus Methylomirabilales</taxon>
        <taxon>Candidatus Methylomirabilaceae</taxon>
        <taxon>Candidatus Methylomirabilis</taxon>
    </lineage>
</organism>
<dbReference type="InterPro" id="IPR001672">
    <property type="entry name" value="G6P_Isomerase"/>
</dbReference>
<name>A0A564ZIL2_9BACT</name>
<dbReference type="InterPro" id="IPR046348">
    <property type="entry name" value="SIS_dom_sf"/>
</dbReference>
<evidence type="ECO:0000313" key="6">
    <source>
        <dbReference type="Proteomes" id="UP000334340"/>
    </source>
</evidence>
<comment type="similarity">
    <text evidence="4">Belongs to the GPI family.</text>
</comment>
<dbReference type="Gene3D" id="3.40.50.10490">
    <property type="entry name" value="Glucose-6-phosphate isomerase like protein, domain 1"/>
    <property type="match status" value="3"/>
</dbReference>
<dbReference type="GO" id="GO:0051156">
    <property type="term" value="P:glucose 6-phosphate metabolic process"/>
    <property type="evidence" value="ECO:0007669"/>
    <property type="project" value="TreeGrafter"/>
</dbReference>
<keyword evidence="6" id="KW-1185">Reference proteome</keyword>
<dbReference type="EC" id="5.3.1.9" evidence="4"/>
<evidence type="ECO:0000256" key="2">
    <source>
        <dbReference type="ARBA" id="ARBA00023152"/>
    </source>
</evidence>
<dbReference type="NCBIfam" id="NF007080">
    <property type="entry name" value="PRK09533.1"/>
    <property type="match status" value="1"/>
</dbReference>
<dbReference type="UniPathway" id="UPA00109">
    <property type="reaction ID" value="UER00181"/>
</dbReference>
<protein>
    <recommendedName>
        <fullName evidence="4">Glucose-6-phosphate isomerase</fullName>
        <ecNumber evidence="4">5.3.1.9</ecNumber>
    </recommendedName>
</protein>
<dbReference type="AlphaFoldDB" id="A0A564ZIL2"/>
<dbReference type="Proteomes" id="UP000334340">
    <property type="component" value="Unassembled WGS sequence"/>
</dbReference>
<dbReference type="GO" id="GO:0048029">
    <property type="term" value="F:monosaccharide binding"/>
    <property type="evidence" value="ECO:0007669"/>
    <property type="project" value="TreeGrafter"/>
</dbReference>
<dbReference type="GO" id="GO:0016740">
    <property type="term" value="F:transferase activity"/>
    <property type="evidence" value="ECO:0007669"/>
    <property type="project" value="UniProtKB-KW"/>
</dbReference>
<proteinExistence type="inferred from homology"/>
<accession>A0A564ZIL2</accession>
<keyword evidence="2 4" id="KW-0324">Glycolysis</keyword>
<dbReference type="Pfam" id="PF00342">
    <property type="entry name" value="PGI"/>
    <property type="match status" value="1"/>
</dbReference>
<evidence type="ECO:0000313" key="5">
    <source>
        <dbReference type="EMBL" id="VUZ85181.1"/>
    </source>
</evidence>
<comment type="catalytic activity">
    <reaction evidence="4">
        <text>alpha-D-glucose 6-phosphate = beta-D-fructose 6-phosphate</text>
        <dbReference type="Rhea" id="RHEA:11816"/>
        <dbReference type="ChEBI" id="CHEBI:57634"/>
        <dbReference type="ChEBI" id="CHEBI:58225"/>
        <dbReference type="EC" id="5.3.1.9"/>
    </reaction>
</comment>
<dbReference type="GO" id="GO:0006094">
    <property type="term" value="P:gluconeogenesis"/>
    <property type="evidence" value="ECO:0007669"/>
    <property type="project" value="UniProtKB-KW"/>
</dbReference>
<dbReference type="GO" id="GO:0006096">
    <property type="term" value="P:glycolytic process"/>
    <property type="evidence" value="ECO:0007669"/>
    <property type="project" value="UniProtKB-UniPathway"/>
</dbReference>
<dbReference type="EMBL" id="CABIKM010000023">
    <property type="protein sequence ID" value="VUZ85181.1"/>
    <property type="molecule type" value="Genomic_DNA"/>
</dbReference>
<evidence type="ECO:0000256" key="3">
    <source>
        <dbReference type="ARBA" id="ARBA00023235"/>
    </source>
</evidence>
<sequence length="577" mass="62737">MNHLNRQTYALPDDLVAAVRASLRAWYESGNVHRLWARDATLWTGTDEGGWLGWLGIIEDRRESETYLRAIAEEVGPARFTHALLLGMGGSSLCPEVVAGTFGRQAGYPELYVLDSTDPAHVKGIEQRVDLADTLFIVSSKSGTTLEPNMFTQYFYDRVGQVVGADKAGSRFIAITDPDSTLQQLAERLGFRRVFHGLPSIGGRYSALSTFGLVPTAIMGVDALALLDRAAEMARACASCVPIEENPGVTLGTILGILAARGRDKVTIVASPDIRRFGAWLEQLLAESTGKTGRGLIPVDREALGPPDLYGADRLFVYLRMVSGPDRSQDAALDALERAGQPVVRISLTDPYDLGAELFRWEIATAVAGSILGVNPFDQPDVEASKVAARTLTAVYEQTGSLPPEAPFLQERGIALFSDQRNAAALTEAAGRDRSLVGYLRAHLNRLQSSNYFAILAYIEMNDAHEDVLGLLRHAVRDAKRTATCVGFGPRYLHSTGQTYKGGPNTGVFLQITCDDAIDLPVPGQRFSFGMVKAAQARGDFQVLTERHRRALRVHLGSDVEAGLATLHTAFQQALRR</sequence>
<keyword evidence="1 4" id="KW-0312">Gluconeogenesis</keyword>
<dbReference type="SUPFAM" id="SSF53697">
    <property type="entry name" value="SIS domain"/>
    <property type="match status" value="1"/>
</dbReference>
<dbReference type="PANTHER" id="PTHR11469">
    <property type="entry name" value="GLUCOSE-6-PHOSPHATE ISOMERASE"/>
    <property type="match status" value="1"/>
</dbReference>
<gene>
    <name evidence="5" type="ORF">MELA_01557</name>
</gene>
<reference evidence="5 6" key="1">
    <citation type="submission" date="2019-07" db="EMBL/GenBank/DDBJ databases">
        <authorList>
            <person name="Cremers G."/>
        </authorList>
    </citation>
    <scope>NUCLEOTIDE SEQUENCE [LARGE SCALE GENOMIC DNA]</scope>
</reference>
<comment type="pathway">
    <text evidence="4">Carbohydrate degradation; glycolysis; D-glyceraldehyde 3-phosphate and glycerone phosphate from D-glucose: step 2/4.</text>
</comment>
<evidence type="ECO:0000256" key="1">
    <source>
        <dbReference type="ARBA" id="ARBA00022432"/>
    </source>
</evidence>
<dbReference type="PRINTS" id="PR00662">
    <property type="entry name" value="G6PISOMERASE"/>
</dbReference>
<dbReference type="PROSITE" id="PS51463">
    <property type="entry name" value="P_GLUCOSE_ISOMERASE_3"/>
    <property type="match status" value="1"/>
</dbReference>
<dbReference type="GO" id="GO:0004347">
    <property type="term" value="F:glucose-6-phosphate isomerase activity"/>
    <property type="evidence" value="ECO:0007669"/>
    <property type="project" value="UniProtKB-EC"/>
</dbReference>
<dbReference type="PANTHER" id="PTHR11469:SF1">
    <property type="entry name" value="GLUCOSE-6-PHOSPHATE ISOMERASE"/>
    <property type="match status" value="1"/>
</dbReference>
<keyword evidence="3 4" id="KW-0413">Isomerase</keyword>
<dbReference type="GO" id="GO:0005829">
    <property type="term" value="C:cytosol"/>
    <property type="evidence" value="ECO:0007669"/>
    <property type="project" value="TreeGrafter"/>
</dbReference>